<gene>
    <name evidence="3" type="ORF">FA15DRAFT_664352</name>
</gene>
<evidence type="ECO:0000256" key="1">
    <source>
        <dbReference type="ARBA" id="ARBA00007017"/>
    </source>
</evidence>
<dbReference type="InterPro" id="IPR019128">
    <property type="entry name" value="Dcc1"/>
</dbReference>
<dbReference type="EMBL" id="ML210150">
    <property type="protein sequence ID" value="TFK29404.1"/>
    <property type="molecule type" value="Genomic_DNA"/>
</dbReference>
<keyword evidence="2" id="KW-0235">DNA replication</keyword>
<dbReference type="GO" id="GO:0000785">
    <property type="term" value="C:chromatin"/>
    <property type="evidence" value="ECO:0007669"/>
    <property type="project" value="TreeGrafter"/>
</dbReference>
<accession>A0A5C3L8P8</accession>
<dbReference type="GO" id="GO:0006260">
    <property type="term" value="P:DNA replication"/>
    <property type="evidence" value="ECO:0007669"/>
    <property type="project" value="UniProtKB-KW"/>
</dbReference>
<keyword evidence="4" id="KW-1185">Reference proteome</keyword>
<reference evidence="3 4" key="1">
    <citation type="journal article" date="2019" name="Nat. Ecol. Evol.">
        <title>Megaphylogeny resolves global patterns of mushroom evolution.</title>
        <authorList>
            <person name="Varga T."/>
            <person name="Krizsan K."/>
            <person name="Foldi C."/>
            <person name="Dima B."/>
            <person name="Sanchez-Garcia M."/>
            <person name="Sanchez-Ramirez S."/>
            <person name="Szollosi G.J."/>
            <person name="Szarkandi J.G."/>
            <person name="Papp V."/>
            <person name="Albert L."/>
            <person name="Andreopoulos W."/>
            <person name="Angelini C."/>
            <person name="Antonin V."/>
            <person name="Barry K.W."/>
            <person name="Bougher N.L."/>
            <person name="Buchanan P."/>
            <person name="Buyck B."/>
            <person name="Bense V."/>
            <person name="Catcheside P."/>
            <person name="Chovatia M."/>
            <person name="Cooper J."/>
            <person name="Damon W."/>
            <person name="Desjardin D."/>
            <person name="Finy P."/>
            <person name="Geml J."/>
            <person name="Haridas S."/>
            <person name="Hughes K."/>
            <person name="Justo A."/>
            <person name="Karasinski D."/>
            <person name="Kautmanova I."/>
            <person name="Kiss B."/>
            <person name="Kocsube S."/>
            <person name="Kotiranta H."/>
            <person name="LaButti K.M."/>
            <person name="Lechner B.E."/>
            <person name="Liimatainen K."/>
            <person name="Lipzen A."/>
            <person name="Lukacs Z."/>
            <person name="Mihaltcheva S."/>
            <person name="Morgado L.N."/>
            <person name="Niskanen T."/>
            <person name="Noordeloos M.E."/>
            <person name="Ohm R.A."/>
            <person name="Ortiz-Santana B."/>
            <person name="Ovrebo C."/>
            <person name="Racz N."/>
            <person name="Riley R."/>
            <person name="Savchenko A."/>
            <person name="Shiryaev A."/>
            <person name="Soop K."/>
            <person name="Spirin V."/>
            <person name="Szebenyi C."/>
            <person name="Tomsovsky M."/>
            <person name="Tulloss R.E."/>
            <person name="Uehling J."/>
            <person name="Grigoriev I.V."/>
            <person name="Vagvolgyi C."/>
            <person name="Papp T."/>
            <person name="Martin F.M."/>
            <person name="Miettinen O."/>
            <person name="Hibbett D.S."/>
            <person name="Nagy L.G."/>
        </authorList>
    </citation>
    <scope>NUCLEOTIDE SEQUENCE [LARGE SCALE GENOMIC DNA]</scope>
    <source>
        <strain evidence="3 4">CBS 121175</strain>
    </source>
</reference>
<sequence length="381" mass="42648">MTEYDLLFSPISTEEASSFKLLELPQELASLIETSIKNSEPLSFNIKGSDAKEDAVLCTRDKTYTIRSVDLSNSILVVTAPADAPHSLELAGRNDVGVIRDQVSEILELTPVVPRTQKLMSRIRAREYGEDQEDEQEDGDSVARYTYEQARQDIQASDTELDNCLQQKKILIINRELRPIAPSYLQNILELVLNLLISLSQPSSGASVEELTSALSDDHEISRVVSTQVLNWFGNIQAGKWIMNADEIIKELGLSILRKHKDEPIAKDVFLAQWKETVGDSFADRVSLALIKGNYLEHASPITGDEPRLAYFPSSALPSDPAPRFADLFLTRSRWKGDEIADFLNDIAVNSKERDKLLLKYCRAISEAGVIWYTARAQYNG</sequence>
<dbReference type="OrthoDB" id="276989at2759"/>
<evidence type="ECO:0008006" key="5">
    <source>
        <dbReference type="Google" id="ProtNLM"/>
    </source>
</evidence>
<comment type="similarity">
    <text evidence="1">Belongs to the DCC1 family.</text>
</comment>
<evidence type="ECO:0000313" key="3">
    <source>
        <dbReference type="EMBL" id="TFK29404.1"/>
    </source>
</evidence>
<dbReference type="GO" id="GO:0000775">
    <property type="term" value="C:chromosome, centromeric region"/>
    <property type="evidence" value="ECO:0007669"/>
    <property type="project" value="TreeGrafter"/>
</dbReference>
<dbReference type="GO" id="GO:0034088">
    <property type="term" value="P:maintenance of mitotic sister chromatid cohesion"/>
    <property type="evidence" value="ECO:0007669"/>
    <property type="project" value="TreeGrafter"/>
</dbReference>
<dbReference type="GO" id="GO:0031390">
    <property type="term" value="C:Ctf18 RFC-like complex"/>
    <property type="evidence" value="ECO:0007669"/>
    <property type="project" value="InterPro"/>
</dbReference>
<organism evidence="3 4">
    <name type="scientific">Coprinopsis marcescibilis</name>
    <name type="common">Agaric fungus</name>
    <name type="synonym">Psathyrella marcescibilis</name>
    <dbReference type="NCBI Taxonomy" id="230819"/>
    <lineage>
        <taxon>Eukaryota</taxon>
        <taxon>Fungi</taxon>
        <taxon>Dikarya</taxon>
        <taxon>Basidiomycota</taxon>
        <taxon>Agaricomycotina</taxon>
        <taxon>Agaricomycetes</taxon>
        <taxon>Agaricomycetidae</taxon>
        <taxon>Agaricales</taxon>
        <taxon>Agaricineae</taxon>
        <taxon>Psathyrellaceae</taxon>
        <taxon>Coprinopsis</taxon>
    </lineage>
</organism>
<dbReference type="STRING" id="230819.A0A5C3L8P8"/>
<dbReference type="PANTHER" id="PTHR13395:SF6">
    <property type="entry name" value="SISTER CHROMATID COHESION PROTEIN DCC1"/>
    <property type="match status" value="1"/>
</dbReference>
<dbReference type="AlphaFoldDB" id="A0A5C3L8P8"/>
<evidence type="ECO:0000313" key="4">
    <source>
        <dbReference type="Proteomes" id="UP000307440"/>
    </source>
</evidence>
<evidence type="ECO:0000256" key="2">
    <source>
        <dbReference type="ARBA" id="ARBA00022705"/>
    </source>
</evidence>
<protein>
    <recommendedName>
        <fullName evidence="5">Sister chromatid cohesion protein DCC1</fullName>
    </recommendedName>
</protein>
<dbReference type="PANTHER" id="PTHR13395">
    <property type="entry name" value="SISTER CHROMATID COHESION PROTEIN DCC1-RELATED"/>
    <property type="match status" value="1"/>
</dbReference>
<proteinExistence type="inferred from homology"/>
<dbReference type="Pfam" id="PF09724">
    <property type="entry name" value="Dcc1"/>
    <property type="match status" value="1"/>
</dbReference>
<name>A0A5C3L8P8_COPMA</name>
<dbReference type="Proteomes" id="UP000307440">
    <property type="component" value="Unassembled WGS sequence"/>
</dbReference>